<protein>
    <recommendedName>
        <fullName evidence="4">Lipoprotein</fullName>
    </recommendedName>
</protein>
<name>Q1N4A1_9GAMM</name>
<dbReference type="AlphaFoldDB" id="Q1N4A1"/>
<organism evidence="2 3">
    <name type="scientific">Bermanella marisrubri</name>
    <dbReference type="NCBI Taxonomy" id="207949"/>
    <lineage>
        <taxon>Bacteria</taxon>
        <taxon>Pseudomonadati</taxon>
        <taxon>Pseudomonadota</taxon>
        <taxon>Gammaproteobacteria</taxon>
        <taxon>Oceanospirillales</taxon>
        <taxon>Oceanospirillaceae</taxon>
        <taxon>Bermanella</taxon>
    </lineage>
</organism>
<dbReference type="PROSITE" id="PS51257">
    <property type="entry name" value="PROKAR_LIPOPROTEIN"/>
    <property type="match status" value="1"/>
</dbReference>
<dbReference type="Proteomes" id="UP000004263">
    <property type="component" value="Unassembled WGS sequence"/>
</dbReference>
<evidence type="ECO:0000256" key="1">
    <source>
        <dbReference type="SAM" id="SignalP"/>
    </source>
</evidence>
<proteinExistence type="predicted"/>
<evidence type="ECO:0008006" key="4">
    <source>
        <dbReference type="Google" id="ProtNLM"/>
    </source>
</evidence>
<reference evidence="2 3" key="1">
    <citation type="submission" date="2006-03" db="EMBL/GenBank/DDBJ databases">
        <authorList>
            <person name="Pinhassi J."/>
            <person name="Pedros-Alio C."/>
            <person name="Ferriera S."/>
            <person name="Johnson J."/>
            <person name="Kravitz S."/>
            <person name="Halpern A."/>
            <person name="Remington K."/>
            <person name="Beeson K."/>
            <person name="Tran B."/>
            <person name="Rogers Y.-H."/>
            <person name="Friedman R."/>
            <person name="Venter J.C."/>
        </authorList>
    </citation>
    <scope>NUCLEOTIDE SEQUENCE [LARGE SCALE GENOMIC DNA]</scope>
    <source>
        <strain evidence="2 3">RED65</strain>
    </source>
</reference>
<dbReference type="HOGENOM" id="CLU_1419014_0_0_6"/>
<dbReference type="STRING" id="207949.RED65_14747"/>
<gene>
    <name evidence="2" type="ORF">RED65_14747</name>
</gene>
<accession>Q1N4A1</accession>
<keyword evidence="3" id="KW-1185">Reference proteome</keyword>
<sequence length="191" mass="21554">MHIRASLILLILVTGCNAVSDSQTSKNQVVIHDNPDQFFFIEGLGPKQQVTPILQNNQMTMGTLKVSNWPGVKLNCKVCQVSKNRKDYFDGSTVWLNIVGSDQSTLLVTSFQRRDFIDPWHLTYKKDNLIIEDRKAGVRTSIAYDASLPIVIKETVCELVRLKREAQKQVPEGISNDVAAFKTQFVIQCQN</sequence>
<feature type="chain" id="PRO_5004194550" description="Lipoprotein" evidence="1">
    <location>
        <begin position="19"/>
        <end position="191"/>
    </location>
</feature>
<evidence type="ECO:0000313" key="3">
    <source>
        <dbReference type="Proteomes" id="UP000004263"/>
    </source>
</evidence>
<feature type="signal peptide" evidence="1">
    <location>
        <begin position="1"/>
        <end position="18"/>
    </location>
</feature>
<comment type="caution">
    <text evidence="2">The sequence shown here is derived from an EMBL/GenBank/DDBJ whole genome shotgun (WGS) entry which is preliminary data.</text>
</comment>
<dbReference type="EMBL" id="AAQH01000003">
    <property type="protein sequence ID" value="EAT12964.1"/>
    <property type="molecule type" value="Genomic_DNA"/>
</dbReference>
<evidence type="ECO:0000313" key="2">
    <source>
        <dbReference type="EMBL" id="EAT12964.1"/>
    </source>
</evidence>
<dbReference type="RefSeq" id="WP_007018035.1">
    <property type="nucleotide sequence ID" value="NZ_CH724115.1"/>
</dbReference>
<keyword evidence="1" id="KW-0732">Signal</keyword>